<evidence type="ECO:0000313" key="13">
    <source>
        <dbReference type="EMBL" id="RZC42487.1"/>
    </source>
</evidence>
<keyword evidence="5" id="KW-0548">Nucleotidyltransferase</keyword>
<dbReference type="InterPro" id="IPR044608">
    <property type="entry name" value="Ect1/PCYT2"/>
</dbReference>
<gene>
    <name evidence="13" type="ORF">BDFB_006969</name>
</gene>
<evidence type="ECO:0000256" key="3">
    <source>
        <dbReference type="ARBA" id="ARBA00022516"/>
    </source>
</evidence>
<evidence type="ECO:0000256" key="9">
    <source>
        <dbReference type="ARBA" id="ARBA00024191"/>
    </source>
</evidence>
<evidence type="ECO:0000259" key="12">
    <source>
        <dbReference type="Pfam" id="PF01467"/>
    </source>
</evidence>
<feature type="domain" description="Cytidyltransferase-like" evidence="12">
    <location>
        <begin position="114"/>
        <end position="200"/>
    </location>
</feature>
<keyword evidence="4" id="KW-0808">Transferase</keyword>
<dbReference type="SUPFAM" id="SSF52374">
    <property type="entry name" value="Nucleotidylyl transferase"/>
    <property type="match status" value="2"/>
</dbReference>
<feature type="domain" description="Cytidyltransferase-like" evidence="12">
    <location>
        <begin position="1"/>
        <end position="71"/>
    </location>
</feature>
<dbReference type="AlphaFoldDB" id="A0A482WCD2"/>
<accession>A0A482WCD2</accession>
<proteinExistence type="inferred from homology"/>
<dbReference type="UniPathway" id="UPA00558">
    <property type="reaction ID" value="UER00742"/>
</dbReference>
<keyword evidence="3" id="KW-0444">Lipid biosynthesis</keyword>
<dbReference type="OrthoDB" id="40021at2759"/>
<keyword evidence="8" id="KW-1208">Phospholipid metabolism</keyword>
<evidence type="ECO:0000256" key="11">
    <source>
        <dbReference type="ARBA" id="ARBA00031473"/>
    </source>
</evidence>
<evidence type="ECO:0000256" key="10">
    <source>
        <dbReference type="ARBA" id="ARBA00024221"/>
    </source>
</evidence>
<keyword evidence="6" id="KW-0443">Lipid metabolism</keyword>
<dbReference type="GO" id="GO:0004306">
    <property type="term" value="F:ethanolamine-phosphate cytidylyltransferase activity"/>
    <property type="evidence" value="ECO:0007669"/>
    <property type="project" value="UniProtKB-EC"/>
</dbReference>
<sequence>MVEAIKWVDEVVTGSPYITTLEILDQHGCSFCCHGDDVTLTDEGVDTYQRIKSAGRYKEVQRTAGISTTGLVDRILTLEEQRDWTKSAFLLTTEKIVQFSEGKPPKSGDVVVYVAGAFDLFHAGHLHFLEKARALGDYLIVGLYSDHVINQYKGNNYPIMTLHERLLSLLACKYVSEVVIGAPFTVTKELMDNFKIDTVVGGCFRFEKNTILGDPYKYPKELNKFATVNSHSDVTTGSIIERIVKNKLEYKARNEKKEKKELQLINEIEKQARWDQPD</sequence>
<keyword evidence="7" id="KW-0594">Phospholipid biosynthesis</keyword>
<protein>
    <recommendedName>
        <fullName evidence="10">ethanolamine-phosphate cytidylyltransferase</fullName>
        <ecNumber evidence="10">2.7.7.14</ecNumber>
    </recommendedName>
    <alternativeName>
        <fullName evidence="11">CTP:phosphoethanolamine cytidylyltransferase</fullName>
    </alternativeName>
</protein>
<name>A0A482WCD2_ASBVE</name>
<comment type="pathway">
    <text evidence="1">Lipid metabolism.</text>
</comment>
<evidence type="ECO:0000256" key="5">
    <source>
        <dbReference type="ARBA" id="ARBA00022695"/>
    </source>
</evidence>
<evidence type="ECO:0000313" key="14">
    <source>
        <dbReference type="Proteomes" id="UP000292052"/>
    </source>
</evidence>
<dbReference type="GO" id="GO:0006646">
    <property type="term" value="P:phosphatidylethanolamine biosynthetic process"/>
    <property type="evidence" value="ECO:0007669"/>
    <property type="project" value="UniProtKB-UniPathway"/>
</dbReference>
<dbReference type="PANTHER" id="PTHR45780">
    <property type="entry name" value="ETHANOLAMINE-PHOSPHATE CYTIDYLYLTRANSFERASE"/>
    <property type="match status" value="1"/>
</dbReference>
<dbReference type="Pfam" id="PF01467">
    <property type="entry name" value="CTP_transf_like"/>
    <property type="match status" value="2"/>
</dbReference>
<dbReference type="Gene3D" id="3.40.50.620">
    <property type="entry name" value="HUPs"/>
    <property type="match status" value="2"/>
</dbReference>
<dbReference type="InterPro" id="IPR004821">
    <property type="entry name" value="Cyt_trans-like"/>
</dbReference>
<evidence type="ECO:0000256" key="8">
    <source>
        <dbReference type="ARBA" id="ARBA00023264"/>
    </source>
</evidence>
<evidence type="ECO:0000256" key="6">
    <source>
        <dbReference type="ARBA" id="ARBA00023098"/>
    </source>
</evidence>
<dbReference type="NCBIfam" id="TIGR00125">
    <property type="entry name" value="cyt_tran_rel"/>
    <property type="match status" value="1"/>
</dbReference>
<dbReference type="EMBL" id="QDEB01007679">
    <property type="protein sequence ID" value="RZC42487.1"/>
    <property type="molecule type" value="Genomic_DNA"/>
</dbReference>
<evidence type="ECO:0000256" key="7">
    <source>
        <dbReference type="ARBA" id="ARBA00023209"/>
    </source>
</evidence>
<organism evidence="13 14">
    <name type="scientific">Asbolus verrucosus</name>
    <name type="common">Desert ironclad beetle</name>
    <dbReference type="NCBI Taxonomy" id="1661398"/>
    <lineage>
        <taxon>Eukaryota</taxon>
        <taxon>Metazoa</taxon>
        <taxon>Ecdysozoa</taxon>
        <taxon>Arthropoda</taxon>
        <taxon>Hexapoda</taxon>
        <taxon>Insecta</taxon>
        <taxon>Pterygota</taxon>
        <taxon>Neoptera</taxon>
        <taxon>Endopterygota</taxon>
        <taxon>Coleoptera</taxon>
        <taxon>Polyphaga</taxon>
        <taxon>Cucujiformia</taxon>
        <taxon>Tenebrionidae</taxon>
        <taxon>Pimeliinae</taxon>
        <taxon>Asbolus</taxon>
    </lineage>
</organism>
<dbReference type="GO" id="GO:0005737">
    <property type="term" value="C:cytoplasm"/>
    <property type="evidence" value="ECO:0007669"/>
    <property type="project" value="TreeGrafter"/>
</dbReference>
<dbReference type="PANTHER" id="PTHR45780:SF2">
    <property type="entry name" value="ETHANOLAMINE-PHOSPHATE CYTIDYLYLTRANSFERASE"/>
    <property type="match status" value="1"/>
</dbReference>
<dbReference type="EC" id="2.7.7.14" evidence="10"/>
<dbReference type="STRING" id="1661398.A0A482WCD2"/>
<comment type="similarity">
    <text evidence="2">Belongs to the cytidylyltransferase family.</text>
</comment>
<evidence type="ECO:0000256" key="1">
    <source>
        <dbReference type="ARBA" id="ARBA00005189"/>
    </source>
</evidence>
<evidence type="ECO:0000256" key="2">
    <source>
        <dbReference type="ARBA" id="ARBA00010101"/>
    </source>
</evidence>
<dbReference type="InterPro" id="IPR014729">
    <property type="entry name" value="Rossmann-like_a/b/a_fold"/>
</dbReference>
<reference evidence="13 14" key="1">
    <citation type="submission" date="2017-03" db="EMBL/GenBank/DDBJ databases">
        <title>Genome of the blue death feigning beetle - Asbolus verrucosus.</title>
        <authorList>
            <person name="Rider S.D."/>
        </authorList>
    </citation>
    <scope>NUCLEOTIDE SEQUENCE [LARGE SCALE GENOMIC DNA]</scope>
    <source>
        <strain evidence="13">Butters</strain>
        <tissue evidence="13">Head and leg muscle</tissue>
    </source>
</reference>
<dbReference type="Proteomes" id="UP000292052">
    <property type="component" value="Unassembled WGS sequence"/>
</dbReference>
<comment type="pathway">
    <text evidence="9">Phospholipid metabolism; phosphatidylethanolamine biosynthesis; phosphatidylethanolamine from ethanolamine: step 2/3.</text>
</comment>
<dbReference type="CDD" id="cd02173">
    <property type="entry name" value="ECT"/>
    <property type="match status" value="1"/>
</dbReference>
<keyword evidence="14" id="KW-1185">Reference proteome</keyword>
<comment type="caution">
    <text evidence="13">The sequence shown here is derived from an EMBL/GenBank/DDBJ whole genome shotgun (WGS) entry which is preliminary data.</text>
</comment>
<evidence type="ECO:0000256" key="4">
    <source>
        <dbReference type="ARBA" id="ARBA00022679"/>
    </source>
</evidence>